<dbReference type="InterPro" id="IPR036638">
    <property type="entry name" value="HLH_DNA-bd_sf"/>
</dbReference>
<evidence type="ECO:0000256" key="3">
    <source>
        <dbReference type="ARBA" id="ARBA00023163"/>
    </source>
</evidence>
<dbReference type="EMBL" id="LT598468">
    <property type="protein sequence ID" value="SCV04820.1"/>
    <property type="molecule type" value="Genomic_DNA"/>
</dbReference>
<dbReference type="GO" id="GO:0000981">
    <property type="term" value="F:DNA-binding transcription factor activity, RNA polymerase II-specific"/>
    <property type="evidence" value="ECO:0007669"/>
    <property type="project" value="TreeGrafter"/>
</dbReference>
<protein>
    <submittedName>
        <fullName evidence="7">LAMI_0H19548g1_1</fullName>
    </submittedName>
</protein>
<organism evidence="7 8">
    <name type="scientific">Lachancea mirantina</name>
    <dbReference type="NCBI Taxonomy" id="1230905"/>
    <lineage>
        <taxon>Eukaryota</taxon>
        <taxon>Fungi</taxon>
        <taxon>Dikarya</taxon>
        <taxon>Ascomycota</taxon>
        <taxon>Saccharomycotina</taxon>
        <taxon>Saccharomycetes</taxon>
        <taxon>Saccharomycetales</taxon>
        <taxon>Saccharomycetaceae</taxon>
        <taxon>Lachancea</taxon>
    </lineage>
</organism>
<evidence type="ECO:0000256" key="4">
    <source>
        <dbReference type="ARBA" id="ARBA00023242"/>
    </source>
</evidence>
<evidence type="ECO:0000256" key="2">
    <source>
        <dbReference type="ARBA" id="ARBA00023015"/>
    </source>
</evidence>
<dbReference type="CDD" id="cd11387">
    <property type="entry name" value="bHLHzip_USF_MITF"/>
    <property type="match status" value="1"/>
</dbReference>
<keyword evidence="8" id="KW-1185">Reference proteome</keyword>
<evidence type="ECO:0000256" key="5">
    <source>
        <dbReference type="SAM" id="MobiDB-lite"/>
    </source>
</evidence>
<evidence type="ECO:0000259" key="6">
    <source>
        <dbReference type="PROSITE" id="PS50888"/>
    </source>
</evidence>
<evidence type="ECO:0000313" key="7">
    <source>
        <dbReference type="EMBL" id="SCV04820.1"/>
    </source>
</evidence>
<feature type="compositionally biased region" description="Basic and acidic residues" evidence="5">
    <location>
        <begin position="23"/>
        <end position="33"/>
    </location>
</feature>
<dbReference type="Proteomes" id="UP000191024">
    <property type="component" value="Chromosome H"/>
</dbReference>
<proteinExistence type="predicted"/>
<dbReference type="SMART" id="SM00353">
    <property type="entry name" value="HLH"/>
    <property type="match status" value="1"/>
</dbReference>
<dbReference type="PROSITE" id="PS50888">
    <property type="entry name" value="BHLH"/>
    <property type="match status" value="1"/>
</dbReference>
<sequence length="179" mass="19585">MGSYPEQSPAPSSVQPVGGITTENDRKRRDNINDKIQQLLKMIPPDFFEDYYKRKDSTEEGSVNAAALGLNSKAKGTGTKDGKPNKGQILTQAVEYIAHMQGQVDAKNREEVELIIKIKELSKQMGVFVNDINIQNTSAEVALARIGVGPLADAPGEFDRDQNNNNFDYGGYDEYGSGA</sequence>
<dbReference type="Gene3D" id="4.10.280.10">
    <property type="entry name" value="Helix-loop-helix DNA-binding domain"/>
    <property type="match status" value="1"/>
</dbReference>
<comment type="subcellular location">
    <subcellularLocation>
        <location evidence="1">Nucleus</location>
    </subcellularLocation>
</comment>
<feature type="region of interest" description="Disordered" evidence="5">
    <location>
        <begin position="1"/>
        <end position="33"/>
    </location>
</feature>
<accession>A0A1G4KJX6</accession>
<dbReference type="OrthoDB" id="690068at2759"/>
<dbReference type="Pfam" id="PF00010">
    <property type="entry name" value="HLH"/>
    <property type="match status" value="1"/>
</dbReference>
<dbReference type="AlphaFoldDB" id="A0A1G4KJX6"/>
<dbReference type="GO" id="GO:0005634">
    <property type="term" value="C:nucleus"/>
    <property type="evidence" value="ECO:0007669"/>
    <property type="project" value="UniProtKB-SubCell"/>
</dbReference>
<feature type="domain" description="BHLH" evidence="6">
    <location>
        <begin position="16"/>
        <end position="100"/>
    </location>
</feature>
<dbReference type="InterPro" id="IPR011598">
    <property type="entry name" value="bHLH_dom"/>
</dbReference>
<dbReference type="GO" id="GO:0000978">
    <property type="term" value="F:RNA polymerase II cis-regulatory region sequence-specific DNA binding"/>
    <property type="evidence" value="ECO:0007669"/>
    <property type="project" value="TreeGrafter"/>
</dbReference>
<keyword evidence="3" id="KW-0804">Transcription</keyword>
<evidence type="ECO:0000256" key="1">
    <source>
        <dbReference type="ARBA" id="ARBA00004123"/>
    </source>
</evidence>
<reference evidence="8" key="1">
    <citation type="submission" date="2016-03" db="EMBL/GenBank/DDBJ databases">
        <authorList>
            <person name="Devillers H."/>
        </authorList>
    </citation>
    <scope>NUCLEOTIDE SEQUENCE [LARGE SCALE GENOMIC DNA]</scope>
</reference>
<keyword evidence="4" id="KW-0539">Nucleus</keyword>
<keyword evidence="2" id="KW-0805">Transcription regulation</keyword>
<dbReference type="PANTHER" id="PTHR46117">
    <property type="entry name" value="FI24210P1"/>
    <property type="match status" value="1"/>
</dbReference>
<dbReference type="PANTHER" id="PTHR46117:SF3">
    <property type="entry name" value="FI24210P1"/>
    <property type="match status" value="1"/>
</dbReference>
<feature type="region of interest" description="Disordered" evidence="5">
    <location>
        <begin position="155"/>
        <end position="179"/>
    </location>
</feature>
<dbReference type="InterPro" id="IPR051732">
    <property type="entry name" value="USF"/>
</dbReference>
<gene>
    <name evidence="7" type="ORF">LAMI_0H19548G</name>
</gene>
<dbReference type="GO" id="GO:0046983">
    <property type="term" value="F:protein dimerization activity"/>
    <property type="evidence" value="ECO:0007669"/>
    <property type="project" value="InterPro"/>
</dbReference>
<name>A0A1G4KJX6_9SACH</name>
<dbReference type="STRING" id="1230905.A0A1G4KJX6"/>
<evidence type="ECO:0000313" key="8">
    <source>
        <dbReference type="Proteomes" id="UP000191024"/>
    </source>
</evidence>
<dbReference type="SUPFAM" id="SSF47459">
    <property type="entry name" value="HLH, helix-loop-helix DNA-binding domain"/>
    <property type="match status" value="1"/>
</dbReference>
<feature type="compositionally biased region" description="Polar residues" evidence="5">
    <location>
        <begin position="1"/>
        <end position="15"/>
    </location>
</feature>